<feature type="compositionally biased region" description="Low complexity" evidence="1">
    <location>
        <begin position="78"/>
        <end position="103"/>
    </location>
</feature>
<feature type="region of interest" description="Disordered" evidence="1">
    <location>
        <begin position="76"/>
        <end position="150"/>
    </location>
</feature>
<feature type="compositionally biased region" description="Polar residues" evidence="1">
    <location>
        <begin position="236"/>
        <end position="257"/>
    </location>
</feature>
<protein>
    <submittedName>
        <fullName evidence="2">Uncharacterized protein</fullName>
    </submittedName>
</protein>
<feature type="region of interest" description="Disordered" evidence="1">
    <location>
        <begin position="201"/>
        <end position="266"/>
    </location>
</feature>
<dbReference type="Proteomes" id="UP000812287">
    <property type="component" value="Unassembled WGS sequence"/>
</dbReference>
<dbReference type="EMBL" id="MU250523">
    <property type="protein sequence ID" value="KAG7453135.1"/>
    <property type="molecule type" value="Genomic_DNA"/>
</dbReference>
<keyword evidence="3" id="KW-1185">Reference proteome</keyword>
<gene>
    <name evidence="2" type="ORF">BT62DRAFT_925675</name>
</gene>
<evidence type="ECO:0000256" key="1">
    <source>
        <dbReference type="SAM" id="MobiDB-lite"/>
    </source>
</evidence>
<dbReference type="RefSeq" id="XP_043046635.1">
    <property type="nucleotide sequence ID" value="XM_043184867.1"/>
</dbReference>
<feature type="compositionally biased region" description="Polar residues" evidence="1">
    <location>
        <begin position="135"/>
        <end position="144"/>
    </location>
</feature>
<organism evidence="2 3">
    <name type="scientific">Guyanagaster necrorhizus</name>
    <dbReference type="NCBI Taxonomy" id="856835"/>
    <lineage>
        <taxon>Eukaryota</taxon>
        <taxon>Fungi</taxon>
        <taxon>Dikarya</taxon>
        <taxon>Basidiomycota</taxon>
        <taxon>Agaricomycotina</taxon>
        <taxon>Agaricomycetes</taxon>
        <taxon>Agaricomycetidae</taxon>
        <taxon>Agaricales</taxon>
        <taxon>Marasmiineae</taxon>
        <taxon>Physalacriaceae</taxon>
        <taxon>Guyanagaster</taxon>
    </lineage>
</organism>
<proteinExistence type="predicted"/>
<accession>A0A9P7W717</accession>
<dbReference type="GeneID" id="66107164"/>
<evidence type="ECO:0000313" key="2">
    <source>
        <dbReference type="EMBL" id="KAG7453135.1"/>
    </source>
</evidence>
<feature type="region of interest" description="Disordered" evidence="1">
    <location>
        <begin position="1"/>
        <end position="25"/>
    </location>
</feature>
<comment type="caution">
    <text evidence="2">The sequence shown here is derived from an EMBL/GenBank/DDBJ whole genome shotgun (WGS) entry which is preliminary data.</text>
</comment>
<dbReference type="AlphaFoldDB" id="A0A9P7W717"/>
<sequence>MLSRIRVPSGEKLTGKSESRLGIQGGKSRGSGYFYSVTTLTFSHPSSSHPSSSLNTMILRKLASTMPKAHYTDLDPLSLSSVPSPSMSPSSSSISPTSSGSQSRTHAFFASPFSTRPSSPTLPTKRTTDDLDVNGNGNRPNSKRSPAAPRSLTTDFFATTTTTPHTSSAPPKGKRTFLNLDLLRYAPNVDGAAQHASPFAVNFTSTPTPTPTPTSIEYPDTSSEPTPRPPDLVLNIQPNLTEPAPMQSSPVSLEQSVSPPPGTQEDAEVLPLSMSIGSLVSSDNPSDQHDELAPGMIIRSFLFTKQRYLVPTQIRSLSPG</sequence>
<evidence type="ECO:0000313" key="3">
    <source>
        <dbReference type="Proteomes" id="UP000812287"/>
    </source>
</evidence>
<name>A0A9P7W717_9AGAR</name>
<reference evidence="2" key="1">
    <citation type="submission" date="2020-11" db="EMBL/GenBank/DDBJ databases">
        <title>Adaptations for nitrogen fixation in a non-lichenized fungal sporocarp promotes dispersal by wood-feeding termites.</title>
        <authorList>
            <consortium name="DOE Joint Genome Institute"/>
            <person name="Koch R.A."/>
            <person name="Yoon G."/>
            <person name="Arayal U."/>
            <person name="Lail K."/>
            <person name="Amirebrahimi M."/>
            <person name="Labutti K."/>
            <person name="Lipzen A."/>
            <person name="Riley R."/>
            <person name="Barry K."/>
            <person name="Henrissat B."/>
            <person name="Grigoriev I.V."/>
            <person name="Herr J.R."/>
            <person name="Aime M.C."/>
        </authorList>
    </citation>
    <scope>NUCLEOTIDE SEQUENCE</scope>
    <source>
        <strain evidence="2">MCA 3950</strain>
    </source>
</reference>
<feature type="compositionally biased region" description="Polar residues" evidence="1">
    <location>
        <begin position="112"/>
        <end position="125"/>
    </location>
</feature>